<sequence>MQQSQSAMAREFMNFSHVLQDGNQAAVLGGWSTCLRPTKRFFILRQGKFLFLNMAICIIFPHMKHWKRYLGILLVVYVLSIGPVFGLALNRQAYPAALDEPTGQALTIVYFPVDAVADAVPLIGISLRRYQMLWFRIFSR</sequence>
<keyword evidence="1" id="KW-0472">Membrane</keyword>
<name>A0A5C6BK11_9PLAN</name>
<evidence type="ECO:0000313" key="3">
    <source>
        <dbReference type="Proteomes" id="UP000320735"/>
    </source>
</evidence>
<feature type="transmembrane region" description="Helical" evidence="1">
    <location>
        <begin position="69"/>
        <end position="88"/>
    </location>
</feature>
<organism evidence="2 3">
    <name type="scientific">Symmachiella macrocystis</name>
    <dbReference type="NCBI Taxonomy" id="2527985"/>
    <lineage>
        <taxon>Bacteria</taxon>
        <taxon>Pseudomonadati</taxon>
        <taxon>Planctomycetota</taxon>
        <taxon>Planctomycetia</taxon>
        <taxon>Planctomycetales</taxon>
        <taxon>Planctomycetaceae</taxon>
        <taxon>Symmachiella</taxon>
    </lineage>
</organism>
<gene>
    <name evidence="2" type="ORF">CA54_11580</name>
</gene>
<protein>
    <submittedName>
        <fullName evidence="2">Uncharacterized protein</fullName>
    </submittedName>
</protein>
<evidence type="ECO:0000256" key="1">
    <source>
        <dbReference type="SAM" id="Phobius"/>
    </source>
</evidence>
<dbReference type="AlphaFoldDB" id="A0A5C6BK11"/>
<dbReference type="Proteomes" id="UP000320735">
    <property type="component" value="Unassembled WGS sequence"/>
</dbReference>
<dbReference type="EMBL" id="SJPP01000001">
    <property type="protein sequence ID" value="TWU12335.1"/>
    <property type="molecule type" value="Genomic_DNA"/>
</dbReference>
<comment type="caution">
    <text evidence="2">The sequence shown here is derived from an EMBL/GenBank/DDBJ whole genome shotgun (WGS) entry which is preliminary data.</text>
</comment>
<keyword evidence="1" id="KW-1133">Transmembrane helix</keyword>
<reference evidence="2 3" key="1">
    <citation type="submission" date="2019-02" db="EMBL/GenBank/DDBJ databases">
        <title>Deep-cultivation of Planctomycetes and their phenomic and genomic characterization uncovers novel biology.</title>
        <authorList>
            <person name="Wiegand S."/>
            <person name="Jogler M."/>
            <person name="Boedeker C."/>
            <person name="Pinto D."/>
            <person name="Vollmers J."/>
            <person name="Rivas-Marin E."/>
            <person name="Kohn T."/>
            <person name="Peeters S.H."/>
            <person name="Heuer A."/>
            <person name="Rast P."/>
            <person name="Oberbeckmann S."/>
            <person name="Bunk B."/>
            <person name="Jeske O."/>
            <person name="Meyerdierks A."/>
            <person name="Storesund J.E."/>
            <person name="Kallscheuer N."/>
            <person name="Luecker S."/>
            <person name="Lage O.M."/>
            <person name="Pohl T."/>
            <person name="Merkel B.J."/>
            <person name="Hornburger P."/>
            <person name="Mueller R.-W."/>
            <person name="Bruemmer F."/>
            <person name="Labrenz M."/>
            <person name="Spormann A.M."/>
            <person name="Op Den Camp H."/>
            <person name="Overmann J."/>
            <person name="Amann R."/>
            <person name="Jetten M.S.M."/>
            <person name="Mascher T."/>
            <person name="Medema M.H."/>
            <person name="Devos D.P."/>
            <person name="Kaster A.-K."/>
            <person name="Ovreas L."/>
            <person name="Rohde M."/>
            <person name="Galperin M.Y."/>
            <person name="Jogler C."/>
        </authorList>
    </citation>
    <scope>NUCLEOTIDE SEQUENCE [LARGE SCALE GENOMIC DNA]</scope>
    <source>
        <strain evidence="2 3">CA54</strain>
    </source>
</reference>
<keyword evidence="3" id="KW-1185">Reference proteome</keyword>
<proteinExistence type="predicted"/>
<feature type="transmembrane region" description="Helical" evidence="1">
    <location>
        <begin position="108"/>
        <end position="127"/>
    </location>
</feature>
<evidence type="ECO:0000313" key="2">
    <source>
        <dbReference type="EMBL" id="TWU12335.1"/>
    </source>
</evidence>
<accession>A0A5C6BK11</accession>
<keyword evidence="1" id="KW-0812">Transmembrane</keyword>